<evidence type="ECO:0000256" key="1">
    <source>
        <dbReference type="ARBA" id="ARBA00004202"/>
    </source>
</evidence>
<dbReference type="GO" id="GO:0005886">
    <property type="term" value="C:plasma membrane"/>
    <property type="evidence" value="ECO:0007669"/>
    <property type="project" value="UniProtKB-SubCell"/>
</dbReference>
<feature type="domain" description="ABC transporter" evidence="10">
    <location>
        <begin position="6"/>
        <end position="253"/>
    </location>
</feature>
<evidence type="ECO:0000259" key="10">
    <source>
        <dbReference type="PROSITE" id="PS50893"/>
    </source>
</evidence>
<dbReference type="HOGENOM" id="CLU_000604_86_2_9"/>
<dbReference type="Gene3D" id="3.40.50.300">
    <property type="entry name" value="P-loop containing nucleotide triphosphate hydrolases"/>
    <property type="match status" value="2"/>
</dbReference>
<dbReference type="GO" id="GO:0015833">
    <property type="term" value="P:peptide transport"/>
    <property type="evidence" value="ECO:0007669"/>
    <property type="project" value="InterPro"/>
</dbReference>
<dbReference type="STRING" id="768710.DesyoDRAFT_4123"/>
<keyword evidence="6" id="KW-0547">Nucleotide-binding</keyword>
<dbReference type="RefSeq" id="WP_007785830.1">
    <property type="nucleotide sequence ID" value="NZ_CM001441.1"/>
</dbReference>
<dbReference type="eggNOG" id="COG4172">
    <property type="taxonomic scope" value="Bacteria"/>
</dbReference>
<evidence type="ECO:0000256" key="7">
    <source>
        <dbReference type="ARBA" id="ARBA00022840"/>
    </source>
</evidence>
<keyword evidence="3" id="KW-0813">Transport</keyword>
<dbReference type="PANTHER" id="PTHR43297:SF14">
    <property type="entry name" value="ATPASE AAA-TYPE CORE DOMAIN-CONTAINING PROTEIN"/>
    <property type="match status" value="1"/>
</dbReference>
<dbReference type="PROSITE" id="PS50893">
    <property type="entry name" value="ABC_TRANSPORTER_2"/>
    <property type="match status" value="2"/>
</dbReference>
<keyword evidence="9" id="KW-0472">Membrane</keyword>
<dbReference type="PANTHER" id="PTHR43297">
    <property type="entry name" value="OLIGOPEPTIDE TRANSPORT ATP-BINDING PROTEIN APPD"/>
    <property type="match status" value="1"/>
</dbReference>
<dbReference type="PROSITE" id="PS00211">
    <property type="entry name" value="ABC_TRANSPORTER_1"/>
    <property type="match status" value="2"/>
</dbReference>
<dbReference type="CDD" id="cd03257">
    <property type="entry name" value="ABC_NikE_OppD_transporters"/>
    <property type="match status" value="2"/>
</dbReference>
<evidence type="ECO:0000313" key="12">
    <source>
        <dbReference type="Proteomes" id="UP000005104"/>
    </source>
</evidence>
<dbReference type="FunFam" id="3.40.50.300:FF:000016">
    <property type="entry name" value="Oligopeptide ABC transporter ATP-binding component"/>
    <property type="match status" value="1"/>
</dbReference>
<feature type="domain" description="ABC transporter" evidence="10">
    <location>
        <begin position="320"/>
        <end position="562"/>
    </location>
</feature>
<comment type="similarity">
    <text evidence="2">Belongs to the ABC transporter superfamily.</text>
</comment>
<keyword evidence="7 11" id="KW-0067">ATP-binding</keyword>
<dbReference type="GO" id="GO:0016887">
    <property type="term" value="F:ATP hydrolysis activity"/>
    <property type="evidence" value="ECO:0007669"/>
    <property type="project" value="InterPro"/>
</dbReference>
<evidence type="ECO:0000256" key="2">
    <source>
        <dbReference type="ARBA" id="ARBA00005417"/>
    </source>
</evidence>
<dbReference type="InterPro" id="IPR013563">
    <property type="entry name" value="Oligopep_ABC_C"/>
</dbReference>
<dbReference type="OrthoDB" id="9779287at2"/>
<dbReference type="SUPFAM" id="SSF52540">
    <property type="entry name" value="P-loop containing nucleoside triphosphate hydrolases"/>
    <property type="match status" value="2"/>
</dbReference>
<evidence type="ECO:0000256" key="8">
    <source>
        <dbReference type="ARBA" id="ARBA00022967"/>
    </source>
</evidence>
<keyword evidence="8" id="KW-1278">Translocase</keyword>
<reference evidence="11 12" key="1">
    <citation type="submission" date="2011-11" db="EMBL/GenBank/DDBJ databases">
        <title>The Noncontiguous Finished genome of Desulfosporosinus youngiae DSM 17734.</title>
        <authorList>
            <consortium name="US DOE Joint Genome Institute (JGI-PGF)"/>
            <person name="Lucas S."/>
            <person name="Han J."/>
            <person name="Lapidus A."/>
            <person name="Cheng J.-F."/>
            <person name="Goodwin L."/>
            <person name="Pitluck S."/>
            <person name="Peters L."/>
            <person name="Ovchinnikova G."/>
            <person name="Lu M."/>
            <person name="Land M.L."/>
            <person name="Hauser L."/>
            <person name="Pester M."/>
            <person name="Spring S."/>
            <person name="Ollivier B."/>
            <person name="Rattei T."/>
            <person name="Klenk H.-P."/>
            <person name="Wagner M."/>
            <person name="Loy A."/>
            <person name="Woyke T.J."/>
        </authorList>
    </citation>
    <scope>NUCLEOTIDE SEQUENCE [LARGE SCALE GENOMIC DNA]</scope>
    <source>
        <strain evidence="11 12">DSM 17734</strain>
    </source>
</reference>
<organism evidence="11 12">
    <name type="scientific">Desulfosporosinus youngiae DSM 17734</name>
    <dbReference type="NCBI Taxonomy" id="768710"/>
    <lineage>
        <taxon>Bacteria</taxon>
        <taxon>Bacillati</taxon>
        <taxon>Bacillota</taxon>
        <taxon>Clostridia</taxon>
        <taxon>Eubacteriales</taxon>
        <taxon>Desulfitobacteriaceae</taxon>
        <taxon>Desulfosporosinus</taxon>
    </lineage>
</organism>
<gene>
    <name evidence="11" type="ORF">DesyoDRAFT_4123</name>
</gene>
<proteinExistence type="inferred from homology"/>
<dbReference type="InterPro" id="IPR017871">
    <property type="entry name" value="ABC_transporter-like_CS"/>
</dbReference>
<dbReference type="Pfam" id="PF08352">
    <property type="entry name" value="oligo_HPY"/>
    <property type="match status" value="1"/>
</dbReference>
<dbReference type="Proteomes" id="UP000005104">
    <property type="component" value="Chromosome"/>
</dbReference>
<sequence length="566" mass="62302">MEDSLIRVENLSVDYRPDQECPPAVSRVSFTLDRGASLGIIGESGSGKTSLALALMGLIKKPASAGGRIYFGDRELNSLTEKERNLYRWGKIAIVFQNSLDVLNPVLTVHEQILECLLRHTNLTGQAAAEKVLRLLELVGLKPSWNTYYPHQLSGGMRQRVLLAMALSCDPEVLIVDEPTTALDAIAKSEIVSLLLRLHKERKFALLVISHEMQIVAKLTSRVMVMYGGHIVEEGLTRDVLKNPLHTYTRGLIQASPALNPYLDLWGIPGESDQNSPEGCPFYRRCQQKLAECRTKGPLLEYISLERKVACNQGGIATLLLGRGLKKTFVFKGRAVKACDNCDLSVRSGEVAVLLGESGSGKTTLAGLLSGVLTPDMGEVLFAGEKVRGNSATCRPKGIQIVFQDPFTATNEHLSIAQVVREPLDILKLGSKGERMETVRQALKDVQLPADDEFMARKCHSLSGGQRQRVALARSLIMEPRLLIADEISSMLDPSTQANVLRLLKGLQNAKGFAMLYITHDLALARKIADRVYVMYQGRIIEDGSVVEVFDSPREDYTGKLVKQSL</sequence>
<evidence type="ECO:0000256" key="9">
    <source>
        <dbReference type="ARBA" id="ARBA00023136"/>
    </source>
</evidence>
<name>H5Y676_9FIRM</name>
<evidence type="ECO:0000256" key="5">
    <source>
        <dbReference type="ARBA" id="ARBA00022519"/>
    </source>
</evidence>
<dbReference type="Pfam" id="PF00005">
    <property type="entry name" value="ABC_tran"/>
    <property type="match status" value="2"/>
</dbReference>
<dbReference type="GO" id="GO:0005524">
    <property type="term" value="F:ATP binding"/>
    <property type="evidence" value="ECO:0007669"/>
    <property type="project" value="UniProtKB-KW"/>
</dbReference>
<dbReference type="NCBIfam" id="TIGR01727">
    <property type="entry name" value="oligo_HPY"/>
    <property type="match status" value="1"/>
</dbReference>
<dbReference type="InterPro" id="IPR003439">
    <property type="entry name" value="ABC_transporter-like_ATP-bd"/>
</dbReference>
<dbReference type="InterPro" id="IPR050388">
    <property type="entry name" value="ABC_Ni/Peptide_Import"/>
</dbReference>
<keyword evidence="4" id="KW-1003">Cell membrane</keyword>
<evidence type="ECO:0000256" key="3">
    <source>
        <dbReference type="ARBA" id="ARBA00022448"/>
    </source>
</evidence>
<evidence type="ECO:0000256" key="6">
    <source>
        <dbReference type="ARBA" id="ARBA00022741"/>
    </source>
</evidence>
<comment type="subcellular location">
    <subcellularLocation>
        <location evidence="1">Cell membrane</location>
        <topology evidence="1">Peripheral membrane protein</topology>
    </subcellularLocation>
</comment>
<evidence type="ECO:0000313" key="11">
    <source>
        <dbReference type="EMBL" id="EHQ91086.1"/>
    </source>
</evidence>
<dbReference type="EMBL" id="CM001441">
    <property type="protein sequence ID" value="EHQ91086.1"/>
    <property type="molecule type" value="Genomic_DNA"/>
</dbReference>
<dbReference type="SMART" id="SM00382">
    <property type="entry name" value="AAA"/>
    <property type="match status" value="2"/>
</dbReference>
<protein>
    <submittedName>
        <fullName evidence="11">Oligopeptide/dipeptide ABC transporter, ATP-binding protein</fullName>
    </submittedName>
</protein>
<dbReference type="NCBIfam" id="NF008453">
    <property type="entry name" value="PRK11308.1"/>
    <property type="match status" value="2"/>
</dbReference>
<accession>H5Y676</accession>
<dbReference type="AlphaFoldDB" id="H5Y676"/>
<dbReference type="InterPro" id="IPR027417">
    <property type="entry name" value="P-loop_NTPase"/>
</dbReference>
<evidence type="ECO:0000256" key="4">
    <source>
        <dbReference type="ARBA" id="ARBA00022475"/>
    </source>
</evidence>
<keyword evidence="5" id="KW-0997">Cell inner membrane</keyword>
<keyword evidence="12" id="KW-1185">Reference proteome</keyword>
<dbReference type="InterPro" id="IPR003593">
    <property type="entry name" value="AAA+_ATPase"/>
</dbReference>